<keyword evidence="6" id="KW-0820">tRNA-binding</keyword>
<dbReference type="GO" id="GO:0051500">
    <property type="term" value="F:D-tyrosyl-tRNA(Tyr) deacylase activity"/>
    <property type="evidence" value="ECO:0007669"/>
    <property type="project" value="TreeGrafter"/>
</dbReference>
<evidence type="ECO:0000256" key="6">
    <source>
        <dbReference type="RuleBase" id="RU003470"/>
    </source>
</evidence>
<proteinExistence type="inferred from homology"/>
<feature type="region of interest" description="Disordered" evidence="7">
    <location>
        <begin position="190"/>
        <end position="226"/>
    </location>
</feature>
<dbReference type="EC" id="3.1.1.96" evidence="2 6"/>
<gene>
    <name evidence="8" type="ORF">POCULU_LOCUS3987</name>
</gene>
<evidence type="ECO:0000313" key="9">
    <source>
        <dbReference type="Proteomes" id="UP000789572"/>
    </source>
</evidence>
<evidence type="ECO:0000313" key="8">
    <source>
        <dbReference type="EMBL" id="CAG8529487.1"/>
    </source>
</evidence>
<comment type="caution">
    <text evidence="8">The sequence shown here is derived from an EMBL/GenBank/DDBJ whole genome shotgun (WGS) entry which is preliminary data.</text>
</comment>
<dbReference type="OrthoDB" id="275783at2759"/>
<keyword evidence="6" id="KW-0694">RNA-binding</keyword>
<evidence type="ECO:0000256" key="3">
    <source>
        <dbReference type="ARBA" id="ARBA00020007"/>
    </source>
</evidence>
<dbReference type="Gene3D" id="3.50.80.10">
    <property type="entry name" value="D-tyrosyl-tRNA(Tyr) deacylase"/>
    <property type="match status" value="1"/>
</dbReference>
<comment type="catalytic activity">
    <reaction evidence="4">
        <text>glycyl-tRNA(Ala) + H2O = tRNA(Ala) + glycine + H(+)</text>
        <dbReference type="Rhea" id="RHEA:53744"/>
        <dbReference type="Rhea" id="RHEA-COMP:9657"/>
        <dbReference type="Rhea" id="RHEA-COMP:13640"/>
        <dbReference type="ChEBI" id="CHEBI:15377"/>
        <dbReference type="ChEBI" id="CHEBI:15378"/>
        <dbReference type="ChEBI" id="CHEBI:57305"/>
        <dbReference type="ChEBI" id="CHEBI:78442"/>
        <dbReference type="ChEBI" id="CHEBI:78522"/>
        <dbReference type="EC" id="3.1.1.96"/>
    </reaction>
</comment>
<comment type="catalytic activity">
    <reaction evidence="5">
        <text>a D-aminoacyl-tRNA + H2O = a tRNA + a D-alpha-amino acid + H(+)</text>
        <dbReference type="Rhea" id="RHEA:13953"/>
        <dbReference type="Rhea" id="RHEA-COMP:10123"/>
        <dbReference type="Rhea" id="RHEA-COMP:10124"/>
        <dbReference type="ChEBI" id="CHEBI:15377"/>
        <dbReference type="ChEBI" id="CHEBI:15378"/>
        <dbReference type="ChEBI" id="CHEBI:59871"/>
        <dbReference type="ChEBI" id="CHEBI:78442"/>
        <dbReference type="ChEBI" id="CHEBI:79333"/>
        <dbReference type="EC" id="3.1.1.96"/>
    </reaction>
</comment>
<comment type="subcellular location">
    <subcellularLocation>
        <location evidence="6">Cytoplasm</location>
    </subcellularLocation>
</comment>
<keyword evidence="9" id="KW-1185">Reference proteome</keyword>
<organism evidence="8 9">
    <name type="scientific">Paraglomus occultum</name>
    <dbReference type="NCBI Taxonomy" id="144539"/>
    <lineage>
        <taxon>Eukaryota</taxon>
        <taxon>Fungi</taxon>
        <taxon>Fungi incertae sedis</taxon>
        <taxon>Mucoromycota</taxon>
        <taxon>Glomeromycotina</taxon>
        <taxon>Glomeromycetes</taxon>
        <taxon>Paraglomerales</taxon>
        <taxon>Paraglomeraceae</taxon>
        <taxon>Paraglomus</taxon>
    </lineage>
</organism>
<protein>
    <recommendedName>
        <fullName evidence="3 6">D-aminoacyl-tRNA deacylase</fullName>
        <ecNumber evidence="2 6">3.1.1.96</ecNumber>
    </recommendedName>
</protein>
<reference evidence="8" key="1">
    <citation type="submission" date="2021-06" db="EMBL/GenBank/DDBJ databases">
        <authorList>
            <person name="Kallberg Y."/>
            <person name="Tangrot J."/>
            <person name="Rosling A."/>
        </authorList>
    </citation>
    <scope>NUCLEOTIDE SEQUENCE</scope>
    <source>
        <strain evidence="8">IA702</strain>
    </source>
</reference>
<dbReference type="Proteomes" id="UP000789572">
    <property type="component" value="Unassembled WGS sequence"/>
</dbReference>
<keyword evidence="6" id="KW-0378">Hydrolase</keyword>
<dbReference type="NCBIfam" id="TIGR00256">
    <property type="entry name" value="D-aminoacyl-tRNA deacylase"/>
    <property type="match status" value="1"/>
</dbReference>
<evidence type="ECO:0000256" key="5">
    <source>
        <dbReference type="ARBA" id="ARBA00048018"/>
    </source>
</evidence>
<dbReference type="SUPFAM" id="SSF69500">
    <property type="entry name" value="DTD-like"/>
    <property type="match status" value="1"/>
</dbReference>
<evidence type="ECO:0000256" key="2">
    <source>
        <dbReference type="ARBA" id="ARBA00013056"/>
    </source>
</evidence>
<feature type="compositionally biased region" description="Low complexity" evidence="7">
    <location>
        <begin position="195"/>
        <end position="206"/>
    </location>
</feature>
<dbReference type="PANTHER" id="PTHR10472:SF5">
    <property type="entry name" value="D-AMINOACYL-TRNA DEACYLASE 1"/>
    <property type="match status" value="1"/>
</dbReference>
<comment type="similarity">
    <text evidence="1 6">Belongs to the DTD family.</text>
</comment>
<dbReference type="GO" id="GO:0005737">
    <property type="term" value="C:cytoplasm"/>
    <property type="evidence" value="ECO:0007669"/>
    <property type="project" value="UniProtKB-SubCell"/>
</dbReference>
<dbReference type="EMBL" id="CAJVPJ010000482">
    <property type="protein sequence ID" value="CAG8529487.1"/>
    <property type="molecule type" value="Genomic_DNA"/>
</dbReference>
<dbReference type="InterPro" id="IPR023509">
    <property type="entry name" value="DTD-like_sf"/>
</dbReference>
<dbReference type="Pfam" id="PF02580">
    <property type="entry name" value="Tyr_Deacylase"/>
    <property type="match status" value="1"/>
</dbReference>
<evidence type="ECO:0000256" key="1">
    <source>
        <dbReference type="ARBA" id="ARBA00009673"/>
    </source>
</evidence>
<dbReference type="AlphaFoldDB" id="A0A9N9FF10"/>
<dbReference type="InterPro" id="IPR003732">
    <property type="entry name" value="Daa-tRNA_deacyls_DTD"/>
</dbReference>
<keyword evidence="6" id="KW-0963">Cytoplasm</keyword>
<evidence type="ECO:0000256" key="4">
    <source>
        <dbReference type="ARBA" id="ARBA00047676"/>
    </source>
</evidence>
<name>A0A9N9FF10_9GLOM</name>
<evidence type="ECO:0000256" key="7">
    <source>
        <dbReference type="SAM" id="MobiDB-lite"/>
    </source>
</evidence>
<dbReference type="GO" id="GO:0000049">
    <property type="term" value="F:tRNA binding"/>
    <property type="evidence" value="ECO:0007669"/>
    <property type="project" value="UniProtKB-KW"/>
</dbReference>
<accession>A0A9N9FF10</accession>
<dbReference type="FunFam" id="3.50.80.10:FF:000001">
    <property type="entry name" value="D-aminoacyl-tRNA deacylase"/>
    <property type="match status" value="1"/>
</dbReference>
<sequence>MRAVLQRVLNASVLVDGCQVSSINQGLCILLGIAQDDTSDDLDYMVRKILNVKVFNNEAGDNMWARSVKDAGLEILCVSQFTLYGSVEKNKPAFHRAMKNAQAKDTYETFLERLKQAYVPERIKEKRLANHYLIIDKTGFYKVFGDCNYLTYPIPNSICVDGVFGAMMVVNIANDGPVTLELDSRKFTYIDKPSTKGGSESSTSSSVAKRDKKSKADDNQNSSAQT</sequence>
<dbReference type="PANTHER" id="PTHR10472">
    <property type="entry name" value="D-TYROSYL-TRNA TYR DEACYLASE"/>
    <property type="match status" value="1"/>
</dbReference>